<keyword evidence="2" id="KW-1185">Reference proteome</keyword>
<dbReference type="GO" id="GO:0000049">
    <property type="term" value="F:tRNA binding"/>
    <property type="evidence" value="ECO:0007669"/>
    <property type="project" value="TreeGrafter"/>
</dbReference>
<dbReference type="GO" id="GO:1990116">
    <property type="term" value="P:ribosome-associated ubiquitin-dependent protein catabolic process"/>
    <property type="evidence" value="ECO:0007669"/>
    <property type="project" value="TreeGrafter"/>
</dbReference>
<reference evidence="1 2" key="1">
    <citation type="submission" date="2020-02" db="EMBL/GenBank/DDBJ databases">
        <title>Draft genome sequence of Haematococcus lacustris strain NIES-144.</title>
        <authorList>
            <person name="Morimoto D."/>
            <person name="Nakagawa S."/>
            <person name="Yoshida T."/>
            <person name="Sawayama S."/>
        </authorList>
    </citation>
    <scope>NUCLEOTIDE SEQUENCE [LARGE SCALE GENOMIC DNA]</scope>
    <source>
        <strain evidence="1 2">NIES-144</strain>
    </source>
</reference>
<protein>
    <submittedName>
        <fullName evidence="1">Uncharacterized protein</fullName>
    </submittedName>
</protein>
<comment type="caution">
    <text evidence="1">The sequence shown here is derived from an EMBL/GenBank/DDBJ whole genome shotgun (WGS) entry which is preliminary data.</text>
</comment>
<dbReference type="AlphaFoldDB" id="A0A699YBJ5"/>
<dbReference type="GO" id="GO:0043023">
    <property type="term" value="F:ribosomal large subunit binding"/>
    <property type="evidence" value="ECO:0007669"/>
    <property type="project" value="TreeGrafter"/>
</dbReference>
<dbReference type="EMBL" id="BLLF01000051">
    <property type="protein sequence ID" value="GFH06695.1"/>
    <property type="molecule type" value="Genomic_DNA"/>
</dbReference>
<evidence type="ECO:0000313" key="2">
    <source>
        <dbReference type="Proteomes" id="UP000485058"/>
    </source>
</evidence>
<accession>A0A699YBJ5</accession>
<gene>
    <name evidence="1" type="ORF">HaLaN_01365</name>
</gene>
<dbReference type="GO" id="GO:0072344">
    <property type="term" value="P:rescue of stalled ribosome"/>
    <property type="evidence" value="ECO:0007669"/>
    <property type="project" value="TreeGrafter"/>
</dbReference>
<dbReference type="GO" id="GO:1990112">
    <property type="term" value="C:RQC complex"/>
    <property type="evidence" value="ECO:0007669"/>
    <property type="project" value="TreeGrafter"/>
</dbReference>
<proteinExistence type="predicted"/>
<dbReference type="PANTHER" id="PTHR15239:SF6">
    <property type="entry name" value="RIBOSOME QUALITY CONTROL COMPLEX SUBUNIT NEMF"/>
    <property type="match status" value="1"/>
</dbReference>
<organism evidence="1 2">
    <name type="scientific">Haematococcus lacustris</name>
    <name type="common">Green alga</name>
    <name type="synonym">Haematococcus pluvialis</name>
    <dbReference type="NCBI Taxonomy" id="44745"/>
    <lineage>
        <taxon>Eukaryota</taxon>
        <taxon>Viridiplantae</taxon>
        <taxon>Chlorophyta</taxon>
        <taxon>core chlorophytes</taxon>
        <taxon>Chlorophyceae</taxon>
        <taxon>CS clade</taxon>
        <taxon>Chlamydomonadales</taxon>
        <taxon>Haematococcaceae</taxon>
        <taxon>Haematococcus</taxon>
    </lineage>
</organism>
<dbReference type="PANTHER" id="PTHR15239">
    <property type="entry name" value="NUCLEAR EXPORT MEDIATOR FACTOR NEMF"/>
    <property type="match status" value="1"/>
</dbReference>
<dbReference type="Gene3D" id="2.30.310.10">
    <property type="entry name" value="ibrinogen binding protein from staphylococcus aureus domain"/>
    <property type="match status" value="1"/>
</dbReference>
<dbReference type="Proteomes" id="UP000485058">
    <property type="component" value="Unassembled WGS sequence"/>
</dbReference>
<name>A0A699YBJ5_HAELA</name>
<dbReference type="InterPro" id="IPR051608">
    <property type="entry name" value="RQC_Subunit_NEMF"/>
</dbReference>
<dbReference type="Pfam" id="PF05833">
    <property type="entry name" value="NFACT_N"/>
    <property type="match status" value="1"/>
</dbReference>
<evidence type="ECO:0000313" key="1">
    <source>
        <dbReference type="EMBL" id="GFH06695.1"/>
    </source>
</evidence>
<sequence length="166" mass="18923">MRIGMRVSNIYDMNVKTYVLKLARAAEEGEKLFLLLESGSRFHSTQVLPDKSDVPSNFSLKLRKHVRTKRLEAVRQLGVDRIVDFVFGSGEVAGNIVLTDSKYEVLTLLRSHRDDDKGFAVMARHPYPMQHVRLRKSITFTELQQACEEAEPGAVLKSECHFKCDI</sequence>